<sequence>MIKPLTIPKELPADSALSFDFLRKEGIKHIQQLAGNIWTDHNTHDPGITILEQLCYAITDLSYRIDNNIKDIIGRDDSSSYRDLYSPASILTTSPVTIQDIRKIVIDVKGVKNAWVEKVMDQEFPAPWNNEVSQENLGKSIIKGLYRIEFEKEESADVNTNLTADVRARLRACRSICEDYNEIILLNSQPIRLHGRIEIGQVEDMDQFVANILFRVAAHISPKIPSYSLREMLDMGESIDDIFDGPALNHGFIRNEDLEKGTRKHELHTSDLIREIMDESEVQAVNQFSLSTGSENIEDWVLALDHSKTPNLQLRKSLESLSFVKQGIEVSVDPSRVERLFYDKRNQEQYLKLPENERDIIISETNDQELEQYYSIQNEFPSNYAIGSASLPASAPAHRKAQANQLKGYLMFFDQLLANYFSQIAHFKDLMSYESNDKKTYFRQSLIDVQPELEYLLVNAEGYQNYLKGNGEAKHPDYVRKNKFLNHLLARFSETFTAYAMLLQDPVQRQNQSSAEDLINVKSNFLKNYPELSANRGNGLNYSVDFSLKNNISGLEKRIASKIGIEDFSRVNLGDGDAEGFHMVEHILLRSLPIEDESWKDDLRYWVFTSPIKAFDEVSDSANTLCMISGHGLSTDDVIEIHGSEFYDGVHRVHNVTDNSVEIAIPFQGSTQGRWLFKNSTDPYSLQLTFMLPAWVERYQSQNFKRFIENTIREESPVHVRCHIQWLELEEMKAFDQAYFEFLSALSQQ</sequence>
<dbReference type="EMBL" id="JAESIY010000002">
    <property type="protein sequence ID" value="MBL3655533.1"/>
    <property type="molecule type" value="Genomic_DNA"/>
</dbReference>
<dbReference type="AlphaFoldDB" id="A0A937F7Q8"/>
<proteinExistence type="predicted"/>
<organism evidence="1 2">
    <name type="scientific">Fulvivirga sediminis</name>
    <dbReference type="NCBI Taxonomy" id="2803949"/>
    <lineage>
        <taxon>Bacteria</taxon>
        <taxon>Pseudomonadati</taxon>
        <taxon>Bacteroidota</taxon>
        <taxon>Cytophagia</taxon>
        <taxon>Cytophagales</taxon>
        <taxon>Fulvivirgaceae</taxon>
        <taxon>Fulvivirga</taxon>
    </lineage>
</organism>
<gene>
    <name evidence="1" type="ORF">JL102_05280</name>
</gene>
<evidence type="ECO:0000313" key="2">
    <source>
        <dbReference type="Proteomes" id="UP000659388"/>
    </source>
</evidence>
<dbReference type="Proteomes" id="UP000659388">
    <property type="component" value="Unassembled WGS sequence"/>
</dbReference>
<comment type="caution">
    <text evidence="1">The sequence shown here is derived from an EMBL/GenBank/DDBJ whole genome shotgun (WGS) entry which is preliminary data.</text>
</comment>
<keyword evidence="2" id="KW-1185">Reference proteome</keyword>
<name>A0A937F7Q8_9BACT</name>
<dbReference type="RefSeq" id="WP_202243199.1">
    <property type="nucleotide sequence ID" value="NZ_JAESIY010000002.1"/>
</dbReference>
<evidence type="ECO:0000313" key="1">
    <source>
        <dbReference type="EMBL" id="MBL3655533.1"/>
    </source>
</evidence>
<protein>
    <submittedName>
        <fullName evidence="1">Uncharacterized protein</fullName>
    </submittedName>
</protein>
<accession>A0A937F7Q8</accession>
<reference evidence="1" key="1">
    <citation type="submission" date="2021-01" db="EMBL/GenBank/DDBJ databases">
        <title>Fulvivirga kasyanovii gen. nov., sp nov., a novel member of the phylum Bacteroidetes isolated from seawater in a mussel farm.</title>
        <authorList>
            <person name="Zhao L.-H."/>
            <person name="Wang Z.-J."/>
        </authorList>
    </citation>
    <scope>NUCLEOTIDE SEQUENCE</scope>
    <source>
        <strain evidence="1">2943</strain>
    </source>
</reference>